<feature type="domain" description="Ribulose bisphosphate carboxylase large subunit ferrodoxin-like N-terminal" evidence="2">
    <location>
        <begin position="17"/>
        <end position="133"/>
    </location>
</feature>
<dbReference type="Pfam" id="PF02788">
    <property type="entry name" value="RuBisCO_large_N"/>
    <property type="match status" value="1"/>
</dbReference>
<dbReference type="InterPro" id="IPR036422">
    <property type="entry name" value="RuBisCO_lsu_N_sf"/>
</dbReference>
<protein>
    <submittedName>
        <fullName evidence="3">2,3-diketo-5-methylthiopentyl-1-phosphate enolase</fullName>
    </submittedName>
</protein>
<dbReference type="InterPro" id="IPR036376">
    <property type="entry name" value="RuBisCO_lsu_C_sf"/>
</dbReference>
<dbReference type="GO" id="GO:0000287">
    <property type="term" value="F:magnesium ion binding"/>
    <property type="evidence" value="ECO:0007669"/>
    <property type="project" value="InterPro"/>
</dbReference>
<gene>
    <name evidence="3" type="ORF">ASZ90_017463</name>
</gene>
<evidence type="ECO:0000313" key="3">
    <source>
        <dbReference type="EMBL" id="KUG05142.1"/>
    </source>
</evidence>
<dbReference type="AlphaFoldDB" id="A0A0W8E9P2"/>
<feature type="domain" description="Ribulose bisphosphate carboxylase large subunit C-terminal" evidence="1">
    <location>
        <begin position="334"/>
        <end position="423"/>
    </location>
</feature>
<dbReference type="EMBL" id="LNQE01001829">
    <property type="protein sequence ID" value="KUG05142.1"/>
    <property type="molecule type" value="Genomic_DNA"/>
</dbReference>
<organism evidence="3">
    <name type="scientific">hydrocarbon metagenome</name>
    <dbReference type="NCBI Taxonomy" id="938273"/>
    <lineage>
        <taxon>unclassified sequences</taxon>
        <taxon>metagenomes</taxon>
        <taxon>ecological metagenomes</taxon>
    </lineage>
</organism>
<proteinExistence type="predicted"/>
<dbReference type="SUPFAM" id="SSF54966">
    <property type="entry name" value="RuBisCO, large subunit, small (N-terminal) domain"/>
    <property type="match status" value="1"/>
</dbReference>
<comment type="caution">
    <text evidence="3">The sequence shown here is derived from an EMBL/GenBank/DDBJ whole genome shotgun (WGS) entry which is preliminary data.</text>
</comment>
<name>A0A0W8E9P2_9ZZZZ</name>
<dbReference type="Gene3D" id="3.30.70.150">
    <property type="entry name" value="RuBisCO large subunit, N-terminal domain"/>
    <property type="match status" value="1"/>
</dbReference>
<accession>A0A0W8E9P2</accession>
<evidence type="ECO:0000259" key="2">
    <source>
        <dbReference type="Pfam" id="PF02788"/>
    </source>
</evidence>
<dbReference type="PANTHER" id="PTHR42704:SF17">
    <property type="entry name" value="RIBULOSE BISPHOSPHATE CARBOXYLASE LARGE CHAIN"/>
    <property type="match status" value="1"/>
</dbReference>
<evidence type="ECO:0000259" key="1">
    <source>
        <dbReference type="Pfam" id="PF00016"/>
    </source>
</evidence>
<dbReference type="SUPFAM" id="SSF51649">
    <property type="entry name" value="RuBisCo, C-terminal domain"/>
    <property type="match status" value="1"/>
</dbReference>
<dbReference type="InterPro" id="IPR017443">
    <property type="entry name" value="RuBisCO_lsu_fd_N"/>
</dbReference>
<dbReference type="InterPro" id="IPR033966">
    <property type="entry name" value="RuBisCO"/>
</dbReference>
<dbReference type="InterPro" id="IPR000685">
    <property type="entry name" value="RuBisCO_lsu_C"/>
</dbReference>
<feature type="domain" description="Ribulose bisphosphate carboxylase large subunit C-terminal" evidence="1">
    <location>
        <begin position="144"/>
        <end position="314"/>
    </location>
</feature>
<dbReference type="Gene3D" id="3.20.20.110">
    <property type="entry name" value="Ribulose bisphosphate carboxylase, large subunit, C-terminal domain"/>
    <property type="match status" value="1"/>
</dbReference>
<sequence>MTYSEMMVIPEQIEAMGGYVIATYYLQTGRDVDIVKKISSIGIEQTTGTWVPVPEETPEVREKHVAKVVAIYEVPGNEYEVPDYQDVRQWVFQLAFPAVNFGPQIPMMLSTIIGNISMIGPLKLLDIKFPPAYLAHFKGPKFGVEGVRKLLEVYDRPLLNNMIKPCTGYTPEVGCRLFNLAVKGGVDIIKDDELIADPPFNPRDQRIRLYMEVIRRHYEETGHRVLYTPNITDGALNVLDNARRAIDAGANAIMINYLTVGISAMQGLAENPDINVPIMAHLDFAGTMYESPVSGVSSYLILGKLARMAGADMVVYPSPFGKFPLLPERYLQIGYHLNNPWCHIKRSLPMPGGGVMPNCVHAIYRDLGPDSIMGCGGAIHGHPMGPIAGAKAMRQVIDAAVAGVSMVEAAKTHPELQAALDAWGLMEEEEVGIFDIKG</sequence>
<dbReference type="PANTHER" id="PTHR42704">
    <property type="entry name" value="RIBULOSE BISPHOSPHATE CARBOXYLASE"/>
    <property type="match status" value="1"/>
</dbReference>
<dbReference type="CDD" id="cd08205">
    <property type="entry name" value="RuBisCO_IV_RLP"/>
    <property type="match status" value="1"/>
</dbReference>
<reference evidence="3" key="1">
    <citation type="journal article" date="2015" name="Proc. Natl. Acad. Sci. U.S.A.">
        <title>Networks of energetic and metabolic interactions define dynamics in microbial communities.</title>
        <authorList>
            <person name="Embree M."/>
            <person name="Liu J.K."/>
            <person name="Al-Bassam M.M."/>
            <person name="Zengler K."/>
        </authorList>
    </citation>
    <scope>NUCLEOTIDE SEQUENCE</scope>
</reference>
<dbReference type="GO" id="GO:0016984">
    <property type="term" value="F:ribulose-bisphosphate carboxylase activity"/>
    <property type="evidence" value="ECO:0007669"/>
    <property type="project" value="InterPro"/>
</dbReference>
<dbReference type="Pfam" id="PF00016">
    <property type="entry name" value="RuBisCO_large"/>
    <property type="match status" value="2"/>
</dbReference>
<dbReference type="SFLD" id="SFLDG00301">
    <property type="entry name" value="RuBisCO-like_proteins"/>
    <property type="match status" value="1"/>
</dbReference>
<dbReference type="GO" id="GO:0015977">
    <property type="term" value="P:carbon fixation"/>
    <property type="evidence" value="ECO:0007669"/>
    <property type="project" value="InterPro"/>
</dbReference>
<dbReference type="SFLD" id="SFLDS00014">
    <property type="entry name" value="RuBisCO"/>
    <property type="match status" value="1"/>
</dbReference>